<organism evidence="1 2">
    <name type="scientific">Toxocara canis</name>
    <name type="common">Canine roundworm</name>
    <dbReference type="NCBI Taxonomy" id="6265"/>
    <lineage>
        <taxon>Eukaryota</taxon>
        <taxon>Metazoa</taxon>
        <taxon>Ecdysozoa</taxon>
        <taxon>Nematoda</taxon>
        <taxon>Chromadorea</taxon>
        <taxon>Rhabditida</taxon>
        <taxon>Spirurina</taxon>
        <taxon>Ascaridomorpha</taxon>
        <taxon>Ascaridoidea</taxon>
        <taxon>Toxocaridae</taxon>
        <taxon>Toxocara</taxon>
    </lineage>
</organism>
<name>A0A0B2V8A9_TOXCA</name>
<dbReference type="Proteomes" id="UP000031036">
    <property type="component" value="Unassembled WGS sequence"/>
</dbReference>
<evidence type="ECO:0000313" key="2">
    <source>
        <dbReference type="Proteomes" id="UP000031036"/>
    </source>
</evidence>
<protein>
    <submittedName>
        <fullName evidence="1">Uncharacterized protein</fullName>
    </submittedName>
</protein>
<keyword evidence="2" id="KW-1185">Reference proteome</keyword>
<dbReference type="EMBL" id="JPKZ01002247">
    <property type="protein sequence ID" value="KHN77753.1"/>
    <property type="molecule type" value="Genomic_DNA"/>
</dbReference>
<evidence type="ECO:0000313" key="1">
    <source>
        <dbReference type="EMBL" id="KHN77753.1"/>
    </source>
</evidence>
<accession>A0A0B2V8A9</accession>
<reference evidence="1 2" key="1">
    <citation type="submission" date="2014-11" db="EMBL/GenBank/DDBJ databases">
        <title>Genetic blueprint of the zoonotic pathogen Toxocara canis.</title>
        <authorList>
            <person name="Zhu X.-Q."/>
            <person name="Korhonen P.K."/>
            <person name="Cai H."/>
            <person name="Young N.D."/>
            <person name="Nejsum P."/>
            <person name="von Samson-Himmelstjerna G."/>
            <person name="Boag P.R."/>
            <person name="Tan P."/>
            <person name="Li Q."/>
            <person name="Min J."/>
            <person name="Yang Y."/>
            <person name="Wang X."/>
            <person name="Fang X."/>
            <person name="Hall R.S."/>
            <person name="Hofmann A."/>
            <person name="Sternberg P.W."/>
            <person name="Jex A.R."/>
            <person name="Gasser R.B."/>
        </authorList>
    </citation>
    <scope>NUCLEOTIDE SEQUENCE [LARGE SCALE GENOMIC DNA]</scope>
    <source>
        <strain evidence="1">PN_DK_2014</strain>
    </source>
</reference>
<dbReference type="AlphaFoldDB" id="A0A0B2V8A9"/>
<comment type="caution">
    <text evidence="1">The sequence shown here is derived from an EMBL/GenBank/DDBJ whole genome shotgun (WGS) entry which is preliminary data.</text>
</comment>
<sequence length="141" mass="15970">MGCSLRRIVGRASVTWLVTGRMMLHCFLITTIYPDERITAISLLLKLVPREPGVYEGLSFENFNYMFTMPAVNETTTSLIRRCEEIDSNGWSSMAHAYRNQHPAIFDQYIQLVRKPTSGERSVEIMGNGEARITLSSHIVG</sequence>
<proteinExistence type="predicted"/>
<gene>
    <name evidence="1" type="ORF">Tcan_14514</name>
</gene>